<dbReference type="eggNOG" id="COG1673">
    <property type="taxonomic scope" value="Bacteria"/>
</dbReference>
<dbReference type="KEGG" id="sbh:SBI_03831"/>
<dbReference type="EMBL" id="CP002047">
    <property type="protein sequence ID" value="ADI06952.1"/>
    <property type="molecule type" value="Genomic_DNA"/>
</dbReference>
<evidence type="ECO:0000313" key="2">
    <source>
        <dbReference type="Proteomes" id="UP000000377"/>
    </source>
</evidence>
<protein>
    <submittedName>
        <fullName evidence="1">Uncharacterized protein</fullName>
    </submittedName>
</protein>
<accession>D7CG44</accession>
<dbReference type="PATRIC" id="fig|749414.3.peg.3968"/>
<dbReference type="Proteomes" id="UP000000377">
    <property type="component" value="Chromosome"/>
</dbReference>
<dbReference type="HOGENOM" id="CLU_1509909_0_0_11"/>
<dbReference type="AlphaFoldDB" id="D7CG44"/>
<dbReference type="RefSeq" id="WP_014176426.1">
    <property type="nucleotide sequence ID" value="NC_016582.1"/>
</dbReference>
<keyword evidence="2" id="KW-1185">Reference proteome</keyword>
<sequence length="175" mass="19105">MRSLVSPPASAAPSTHLLIVNDHQQLRWTLTDECMIFESRRADTACRAVRRCDEALIYATEGCFQGWAPGRVIGLATVTSDVGPLGQPVILQGRRFASGGSLRIHGLTPYDEGVVLRDLAPYLHTFADRKPWSAPLGWPPLTLPPSDADLLRRELQPLLRPYSATVGGYDFPGAA</sequence>
<proteinExistence type="predicted"/>
<dbReference type="STRING" id="749414.SBI_03831"/>
<reference evidence="1 2" key="1">
    <citation type="journal article" date="2010" name="J. Bacteriol.">
        <title>Genome sequence of the milbemycin-producing bacterium Streptomyces bingchenggensis.</title>
        <authorList>
            <person name="Wang X.J."/>
            <person name="Yan Y.J."/>
            <person name="Zhang B."/>
            <person name="An J."/>
            <person name="Wang J.J."/>
            <person name="Tian J."/>
            <person name="Jiang L."/>
            <person name="Chen Y.H."/>
            <person name="Huang S.X."/>
            <person name="Yin M."/>
            <person name="Zhang J."/>
            <person name="Gao A.L."/>
            <person name="Liu C.X."/>
            <person name="Zhu Z.X."/>
            <person name="Xiang W.S."/>
        </authorList>
    </citation>
    <scope>NUCLEOTIDE SEQUENCE [LARGE SCALE GENOMIC DNA]</scope>
    <source>
        <strain evidence="1 2">BCW-1</strain>
    </source>
</reference>
<evidence type="ECO:0000313" key="1">
    <source>
        <dbReference type="EMBL" id="ADI06952.1"/>
    </source>
</evidence>
<gene>
    <name evidence="1" type="ordered locus">SBI_03831</name>
</gene>
<organism evidence="1 2">
    <name type="scientific">Streptomyces bingchenggensis (strain BCW-1)</name>
    <dbReference type="NCBI Taxonomy" id="749414"/>
    <lineage>
        <taxon>Bacteria</taxon>
        <taxon>Bacillati</taxon>
        <taxon>Actinomycetota</taxon>
        <taxon>Actinomycetes</taxon>
        <taxon>Kitasatosporales</taxon>
        <taxon>Streptomycetaceae</taxon>
        <taxon>Streptomyces</taxon>
    </lineage>
</organism>
<name>D7CG44_STRBB</name>